<dbReference type="InterPro" id="IPR013324">
    <property type="entry name" value="RNA_pol_sigma_r3/r4-like"/>
</dbReference>
<dbReference type="Pfam" id="PF04542">
    <property type="entry name" value="Sigma70_r2"/>
    <property type="match status" value="1"/>
</dbReference>
<accession>A0A1M5BLH6</accession>
<evidence type="ECO:0000313" key="8">
    <source>
        <dbReference type="Proteomes" id="UP000184287"/>
    </source>
</evidence>
<keyword evidence="4" id="KW-0804">Transcription</keyword>
<dbReference type="NCBIfam" id="TIGR02985">
    <property type="entry name" value="Sig70_bacteroi1"/>
    <property type="match status" value="1"/>
</dbReference>
<dbReference type="GO" id="GO:0006352">
    <property type="term" value="P:DNA-templated transcription initiation"/>
    <property type="evidence" value="ECO:0007669"/>
    <property type="project" value="InterPro"/>
</dbReference>
<dbReference type="PANTHER" id="PTHR43133:SF46">
    <property type="entry name" value="RNA POLYMERASE SIGMA-70 FACTOR ECF SUBFAMILY"/>
    <property type="match status" value="1"/>
</dbReference>
<dbReference type="Pfam" id="PF08281">
    <property type="entry name" value="Sigma70_r4_2"/>
    <property type="match status" value="1"/>
</dbReference>
<dbReference type="OrthoDB" id="659569at2"/>
<dbReference type="GO" id="GO:0016987">
    <property type="term" value="F:sigma factor activity"/>
    <property type="evidence" value="ECO:0007669"/>
    <property type="project" value="UniProtKB-KW"/>
</dbReference>
<keyword evidence="3" id="KW-0731">Sigma factor</keyword>
<dbReference type="AlphaFoldDB" id="A0A1M5BLH6"/>
<dbReference type="Proteomes" id="UP000184287">
    <property type="component" value="Unassembled WGS sequence"/>
</dbReference>
<dbReference type="InterPro" id="IPR013249">
    <property type="entry name" value="RNA_pol_sigma70_r4_t2"/>
</dbReference>
<dbReference type="GO" id="GO:0003677">
    <property type="term" value="F:DNA binding"/>
    <property type="evidence" value="ECO:0007669"/>
    <property type="project" value="InterPro"/>
</dbReference>
<dbReference type="CDD" id="cd06171">
    <property type="entry name" value="Sigma70_r4"/>
    <property type="match status" value="1"/>
</dbReference>
<dbReference type="SUPFAM" id="SSF88946">
    <property type="entry name" value="Sigma2 domain of RNA polymerase sigma factors"/>
    <property type="match status" value="1"/>
</dbReference>
<dbReference type="RefSeq" id="WP_073231530.1">
    <property type="nucleotide sequence ID" value="NZ_FQUQ01000002.1"/>
</dbReference>
<dbReference type="Gene3D" id="1.10.10.10">
    <property type="entry name" value="Winged helix-like DNA-binding domain superfamily/Winged helix DNA-binding domain"/>
    <property type="match status" value="1"/>
</dbReference>
<dbReference type="InterPro" id="IPR014327">
    <property type="entry name" value="RNA_pol_sigma70_bacteroid"/>
</dbReference>
<name>A0A1M5BLH6_9SPHI</name>
<dbReference type="InterPro" id="IPR013325">
    <property type="entry name" value="RNA_pol_sigma_r2"/>
</dbReference>
<evidence type="ECO:0000259" key="6">
    <source>
        <dbReference type="Pfam" id="PF08281"/>
    </source>
</evidence>
<feature type="domain" description="RNA polymerase sigma-70 region 2" evidence="5">
    <location>
        <begin position="27"/>
        <end position="93"/>
    </location>
</feature>
<keyword evidence="2" id="KW-0805">Transcription regulation</keyword>
<dbReference type="Gene3D" id="1.10.1740.10">
    <property type="match status" value="1"/>
</dbReference>
<dbReference type="InterPro" id="IPR036388">
    <property type="entry name" value="WH-like_DNA-bd_sf"/>
</dbReference>
<evidence type="ECO:0000259" key="5">
    <source>
        <dbReference type="Pfam" id="PF04542"/>
    </source>
</evidence>
<evidence type="ECO:0000256" key="4">
    <source>
        <dbReference type="ARBA" id="ARBA00023163"/>
    </source>
</evidence>
<protein>
    <submittedName>
        <fullName evidence="7">RNA polymerase sigma-70 factor, ECF subfamily</fullName>
    </submittedName>
</protein>
<evidence type="ECO:0000313" key="7">
    <source>
        <dbReference type="EMBL" id="SHF43255.1"/>
    </source>
</evidence>
<evidence type="ECO:0000256" key="1">
    <source>
        <dbReference type="ARBA" id="ARBA00010641"/>
    </source>
</evidence>
<dbReference type="STRING" id="288992.SAMN04488522_1021247"/>
<gene>
    <name evidence="7" type="ORF">SAMN04488522_1021247</name>
</gene>
<dbReference type="SUPFAM" id="SSF88659">
    <property type="entry name" value="Sigma3 and sigma4 domains of RNA polymerase sigma factors"/>
    <property type="match status" value="1"/>
</dbReference>
<evidence type="ECO:0000256" key="2">
    <source>
        <dbReference type="ARBA" id="ARBA00023015"/>
    </source>
</evidence>
<feature type="domain" description="RNA polymerase sigma factor 70 region 4 type 2" evidence="6">
    <location>
        <begin position="126"/>
        <end position="174"/>
    </location>
</feature>
<evidence type="ECO:0000256" key="3">
    <source>
        <dbReference type="ARBA" id="ARBA00023082"/>
    </source>
</evidence>
<keyword evidence="8" id="KW-1185">Reference proteome</keyword>
<comment type="similarity">
    <text evidence="1">Belongs to the sigma-70 factor family. ECF subfamily.</text>
</comment>
<reference evidence="8" key="1">
    <citation type="submission" date="2016-11" db="EMBL/GenBank/DDBJ databases">
        <authorList>
            <person name="Varghese N."/>
            <person name="Submissions S."/>
        </authorList>
    </citation>
    <scope>NUCLEOTIDE SEQUENCE [LARGE SCALE GENOMIC DNA]</scope>
    <source>
        <strain evidence="8">DSM 16990</strain>
    </source>
</reference>
<proteinExistence type="inferred from homology"/>
<organism evidence="7 8">
    <name type="scientific">Pedobacter caeni</name>
    <dbReference type="NCBI Taxonomy" id="288992"/>
    <lineage>
        <taxon>Bacteria</taxon>
        <taxon>Pseudomonadati</taxon>
        <taxon>Bacteroidota</taxon>
        <taxon>Sphingobacteriia</taxon>
        <taxon>Sphingobacteriales</taxon>
        <taxon>Sphingobacteriaceae</taxon>
        <taxon>Pedobacter</taxon>
    </lineage>
</organism>
<dbReference type="PANTHER" id="PTHR43133">
    <property type="entry name" value="RNA POLYMERASE ECF-TYPE SIGMA FACTO"/>
    <property type="match status" value="1"/>
</dbReference>
<dbReference type="InterPro" id="IPR014284">
    <property type="entry name" value="RNA_pol_sigma-70_dom"/>
</dbReference>
<dbReference type="InterPro" id="IPR039425">
    <property type="entry name" value="RNA_pol_sigma-70-like"/>
</dbReference>
<dbReference type="EMBL" id="FQUQ01000002">
    <property type="protein sequence ID" value="SHF43255.1"/>
    <property type="molecule type" value="Genomic_DNA"/>
</dbReference>
<sequence>MGAYSKRIDDELVELVKNGDHAAFTEIYNRYWPLLFLHVQRMVKDEDLAGDVVQEIFTWIWQRAPILDFNCALSSYLYTAARNKVFNLIRHQKIQVNYFKDIAAFIEEGNYHVDEELRYKELLNTIESEIDRMPPRMREIFNLSRKEHLSHKEIAMQLEISESTVREQVKRALKVLRLKVEDPYSLLFIMLYLLH</sequence>
<dbReference type="NCBIfam" id="TIGR02937">
    <property type="entry name" value="sigma70-ECF"/>
    <property type="match status" value="1"/>
</dbReference>
<dbReference type="InterPro" id="IPR007627">
    <property type="entry name" value="RNA_pol_sigma70_r2"/>
</dbReference>